<feature type="domain" description="AAA+ ATPase" evidence="5">
    <location>
        <begin position="283"/>
        <end position="425"/>
    </location>
</feature>
<dbReference type="PANTHER" id="PTHR43392:SF2">
    <property type="entry name" value="AAA-TYPE ATPASE FAMILY PROTEIN _ ANKYRIN REPEAT FAMILY PROTEIN"/>
    <property type="match status" value="1"/>
</dbReference>
<dbReference type="AlphaFoldDB" id="A0A372LSC4"/>
<dbReference type="SUPFAM" id="SSF52540">
    <property type="entry name" value="P-loop containing nucleoside triphosphate hydrolases"/>
    <property type="match status" value="2"/>
</dbReference>
<accession>A0A372LSC4</accession>
<dbReference type="GO" id="GO:0016887">
    <property type="term" value="F:ATP hydrolysis activity"/>
    <property type="evidence" value="ECO:0007669"/>
    <property type="project" value="InterPro"/>
</dbReference>
<dbReference type="Proteomes" id="UP000264541">
    <property type="component" value="Unassembled WGS sequence"/>
</dbReference>
<keyword evidence="4" id="KW-0175">Coiled coil</keyword>
<dbReference type="InterPro" id="IPR000641">
    <property type="entry name" value="CbxX/CfxQ"/>
</dbReference>
<feature type="domain" description="AAA+ ATPase" evidence="5">
    <location>
        <begin position="557"/>
        <end position="693"/>
    </location>
</feature>
<dbReference type="InterPro" id="IPR027417">
    <property type="entry name" value="P-loop_NTPase"/>
</dbReference>
<dbReference type="CDD" id="cd19481">
    <property type="entry name" value="RecA-like_protease"/>
    <property type="match status" value="1"/>
</dbReference>
<comment type="caution">
    <text evidence="6">The sequence shown here is derived from an EMBL/GenBank/DDBJ whole genome shotgun (WGS) entry which is preliminary data.</text>
</comment>
<dbReference type="Pfam" id="PF17866">
    <property type="entry name" value="AAA_lid_6"/>
    <property type="match status" value="2"/>
</dbReference>
<comment type="similarity">
    <text evidence="1">Belongs to the CbxX/CfxQ family.</text>
</comment>
<protein>
    <submittedName>
        <fullName evidence="6">AAA family ATPase</fullName>
    </submittedName>
</protein>
<evidence type="ECO:0000256" key="2">
    <source>
        <dbReference type="ARBA" id="ARBA00022741"/>
    </source>
</evidence>
<evidence type="ECO:0000313" key="7">
    <source>
        <dbReference type="Proteomes" id="UP000264541"/>
    </source>
</evidence>
<dbReference type="PRINTS" id="PR00819">
    <property type="entry name" value="CBXCFQXSUPER"/>
</dbReference>
<dbReference type="OrthoDB" id="9806903at2"/>
<organism evidence="6 7">
    <name type="scientific">Peribacillus saganii</name>
    <dbReference type="NCBI Taxonomy" id="2303992"/>
    <lineage>
        <taxon>Bacteria</taxon>
        <taxon>Bacillati</taxon>
        <taxon>Bacillota</taxon>
        <taxon>Bacilli</taxon>
        <taxon>Bacillales</taxon>
        <taxon>Bacillaceae</taxon>
        <taxon>Peribacillus</taxon>
    </lineage>
</organism>
<keyword evidence="2" id="KW-0547">Nucleotide-binding</keyword>
<dbReference type="InterPro" id="IPR003959">
    <property type="entry name" value="ATPase_AAA_core"/>
</dbReference>
<dbReference type="InterPro" id="IPR003593">
    <property type="entry name" value="AAA+_ATPase"/>
</dbReference>
<name>A0A372LSC4_9BACI</name>
<dbReference type="GO" id="GO:0005524">
    <property type="term" value="F:ATP binding"/>
    <property type="evidence" value="ECO:0007669"/>
    <property type="project" value="UniProtKB-KW"/>
</dbReference>
<dbReference type="InterPro" id="IPR050773">
    <property type="entry name" value="CbxX/CfxQ_RuBisCO_ESX"/>
</dbReference>
<dbReference type="Gene3D" id="3.40.50.300">
    <property type="entry name" value="P-loop containing nucleotide triphosphate hydrolases"/>
    <property type="match status" value="2"/>
</dbReference>
<dbReference type="PANTHER" id="PTHR43392">
    <property type="entry name" value="AAA-TYPE ATPASE FAMILY PROTEIN / ANKYRIN REPEAT FAMILY PROTEIN"/>
    <property type="match status" value="1"/>
</dbReference>
<proteinExistence type="inferred from homology"/>
<dbReference type="CDD" id="cd00009">
    <property type="entry name" value="AAA"/>
    <property type="match status" value="1"/>
</dbReference>
<feature type="coiled-coil region" evidence="4">
    <location>
        <begin position="130"/>
        <end position="197"/>
    </location>
</feature>
<keyword evidence="3" id="KW-0067">ATP-binding</keyword>
<evidence type="ECO:0000256" key="3">
    <source>
        <dbReference type="ARBA" id="ARBA00022840"/>
    </source>
</evidence>
<reference evidence="6 7" key="1">
    <citation type="submission" date="2018-08" db="EMBL/GenBank/DDBJ databases">
        <title>Bacillus chawlae sp. nov., Bacillus glennii sp. nov., and Bacillus saganii sp. nov. Isolated from the Vehicle Assembly Building at Kennedy Space Center where the Viking Spacecraft were Assembled.</title>
        <authorList>
            <person name="Seuylemezian A."/>
            <person name="Vaishampayan P."/>
        </authorList>
    </citation>
    <scope>NUCLEOTIDE SEQUENCE [LARGE SCALE GENOMIC DNA]</scope>
    <source>
        <strain evidence="6 7">V47-23a</strain>
    </source>
</reference>
<dbReference type="InterPro" id="IPR041627">
    <property type="entry name" value="AAA_lid_6"/>
</dbReference>
<dbReference type="Pfam" id="PF00004">
    <property type="entry name" value="AAA"/>
    <property type="match status" value="2"/>
</dbReference>
<evidence type="ECO:0000313" key="6">
    <source>
        <dbReference type="EMBL" id="RFU70454.1"/>
    </source>
</evidence>
<evidence type="ECO:0000256" key="4">
    <source>
        <dbReference type="SAM" id="Coils"/>
    </source>
</evidence>
<evidence type="ECO:0000256" key="1">
    <source>
        <dbReference type="ARBA" id="ARBA00010378"/>
    </source>
</evidence>
<sequence>MNERSLHTPLASLLKQVEEEVGETGTVGTRGRLIEAIAGLENDQTLEEEAKNKWKAELYSLLALSRKHSSGEDSIYDSWLSESLKADPANKRANDLYAESNWKKNAALFDELIFPAIRETDNRPAKKKIADQYIAVCREYLNKLDDVQDELSKSREMSIRVINQELIEIYDRMIDIIEQMQEELSSLLRAAIEYQESITGVFYTSAHFENVKIHVDKVLHLKSDWEGIIQTKGQKNTKTETALEELHRMIGLAGVKKKVNDYYHFLQYEKQRKALGYKTKDEQSLNMILTGNPGTGKTTLARLLAKIYFELGVLPRENVLEVDRSQLIGAYVGQTEENVRKIIERSLGGVLFIDEAYSLKRSGQAGNDYGQTAIDTLVSLMTNQDYAGKFAVILAGYPDEMRQFLDANPGLRSRFPSANHIHLPDYSTEELLQIAEKTAEDNDYILTQEALQAIETAIDKERVDDTFGNARTVRSIITEAIFNKGSHADLSKTETFPFTLLEGKDFGREEEVNGRSPVERLDDLVGLEDIKKEVKTLKSFVYMQQIRREKGLPSIPIQLHAVFTGNPGTGKTTVAKIYSEILKECGILKRGHLVITSRADFVAGYVGQTAIKTKKKIRESLGGVLFIDEAYSFISQSGGDFGKEAVDTLVDEMTRHKENLVVVLAGYTNEMNNLLESNPGLRSRFKKYFHFPDYTAAEMLEIMERYGESYQYSLDGEAKAWLKAYLEKQRVKGNGRYATNVINEAIQHQAFRLMEHTTEMLNDIDLFEIQMEDVQAAVEKLERGEF</sequence>
<evidence type="ECO:0000259" key="5">
    <source>
        <dbReference type="SMART" id="SM00382"/>
    </source>
</evidence>
<keyword evidence="7" id="KW-1185">Reference proteome</keyword>
<dbReference type="Gene3D" id="1.10.8.60">
    <property type="match status" value="2"/>
</dbReference>
<dbReference type="EMBL" id="QVTE01000016">
    <property type="protein sequence ID" value="RFU70454.1"/>
    <property type="molecule type" value="Genomic_DNA"/>
</dbReference>
<dbReference type="FunFam" id="3.40.50.300:FF:000216">
    <property type="entry name" value="Type VII secretion ATPase EccA"/>
    <property type="match status" value="2"/>
</dbReference>
<dbReference type="SMART" id="SM00382">
    <property type="entry name" value="AAA"/>
    <property type="match status" value="2"/>
</dbReference>
<gene>
    <name evidence="6" type="ORF">D0469_07425</name>
</gene>